<dbReference type="PANTHER" id="PTHR45339">
    <property type="entry name" value="HYBRID SIGNAL TRANSDUCTION HISTIDINE KINASE J"/>
    <property type="match status" value="1"/>
</dbReference>
<evidence type="ECO:0000256" key="9">
    <source>
        <dbReference type="ARBA" id="ARBA00023012"/>
    </source>
</evidence>
<dbReference type="SUPFAM" id="SSF55874">
    <property type="entry name" value="ATPase domain of HSP90 chaperone/DNA topoisomerase II/histidine kinase"/>
    <property type="match status" value="1"/>
</dbReference>
<dbReference type="InterPro" id="IPR029016">
    <property type="entry name" value="GAF-like_dom_sf"/>
</dbReference>
<dbReference type="InterPro" id="IPR011006">
    <property type="entry name" value="CheY-like_superfamily"/>
</dbReference>
<dbReference type="Gene3D" id="1.10.287.130">
    <property type="match status" value="1"/>
</dbReference>
<evidence type="ECO:0000256" key="1">
    <source>
        <dbReference type="ARBA" id="ARBA00000085"/>
    </source>
</evidence>
<dbReference type="InterPro" id="IPR003660">
    <property type="entry name" value="HAMP_dom"/>
</dbReference>
<dbReference type="InterPro" id="IPR003594">
    <property type="entry name" value="HATPase_dom"/>
</dbReference>
<comment type="subcellular location">
    <subcellularLocation>
        <location evidence="2">Cell membrane</location>
    </subcellularLocation>
</comment>
<dbReference type="PROSITE" id="PS50885">
    <property type="entry name" value="HAMP"/>
    <property type="match status" value="7"/>
</dbReference>
<evidence type="ECO:0000256" key="7">
    <source>
        <dbReference type="ARBA" id="ARBA00022777"/>
    </source>
</evidence>
<dbReference type="PROSITE" id="PS50109">
    <property type="entry name" value="HIS_KIN"/>
    <property type="match status" value="1"/>
</dbReference>
<evidence type="ECO:0000256" key="6">
    <source>
        <dbReference type="ARBA" id="ARBA00022692"/>
    </source>
</evidence>
<dbReference type="Gene3D" id="1.20.120.1530">
    <property type="match status" value="5"/>
</dbReference>
<feature type="domain" description="HAMP" evidence="15">
    <location>
        <begin position="380"/>
        <end position="432"/>
    </location>
</feature>
<dbReference type="SMART" id="SM00387">
    <property type="entry name" value="HATPase_c"/>
    <property type="match status" value="1"/>
</dbReference>
<sequence length="1425" mass="152507">MTSNAGEVTETVPGDQELRRLLAGLTAVRDGDFGTRLPEDADGLMGDIATVFNGMVDQLSVFTSEVTRVAREVGTEGTLGGQAEVPGVSGTWADLTDSVNAMAGNLTTQVRDIAQVATAVAKGDLSQKIDVPARGEILELKETVNTMVDQLSAFADEVTRVAREVGSEGRLGGQAKVPGVAGVWRDLTDSVNLMAGNLTSQVRAVAQVTTAVAKGDLSQKITVDARGEILELKNTINTMVDQLSAFADEVTRVAREVGTEGRLGGQADVKGVKGTWRDLTHSVNFMAGNLTSQVRNVAQVATAVAKGDLSQKITVDARGEILELKNTINTMVDQLSAFADEATRVAREVGTEGRLGGQAHVRGVSGTWKDLTDNVNVMASNLTSQVRSIAQVATAVARGDLSQKITVEAKGEVAALADVINTMVDTLSAFADEVTRVAREVGTEGRLGGQAQVPNVAGTWKDLTDNVNSMANNLTGQVRNIALVTTAVARGDLSKKIDVDARGEILELKTTINTMVDQLSAFADEVTRVAREVGTEGRLGGQAEVEGVSGTWKRLTENVNELAGNLTRQVRAIAEVASAVAEGDLTRSITVEASGEVAELKDNINSMVESLRETTRANQEQDWLKTNLARIAGLMQGHRDLPVVAELIMDELVPLVSAQYGAFYLAEDGADGPELRLVGSYGRPEDDARPARIPFGRSLVGQAARSRRTIVVDQLPPDYVTISSGLGQTVPSALMLLPILFEDQVLGVIELASVTAFTPIHRDLLEQLRETTGVNVNTIVANARTDELLGESQRLTAELQVRSAELQAQQEELQRSNAELEEKASLLAAQNRDIEGKNLQIEQARQELEARAQQLALASKYKSEFLANMSHELRTPLNSLLILAQLLAQNPSRNLTQKQVEYAGIIHSAGSDLLQLINDILDLSKVEAGKMDVSPERVSLRQLIEYVEATFRPMTTQKGLDFTVTTAAGAPADLLTDDSRLRQVLRNLLSNAVKFTEQGGVELLIQPAAEDEVPEKVIKGGAVVAFHVKDTGIGIQEQQLESIFGAFQQADGTTSRKYGGTGLGLSITREIAHLLGGAVTVDSAPGRGSTFTLYLPVARPDFAQLAGRPAEKPAELPAVETAVDAPAAPRPGPAGRRRRRRRLLVVEERPRGLLTLVAESVVADVARHSSEDAVPRPDMDLITAISAQEAAGALAAEPCHGVVLDLDMPDGEAARFLEALQGDSALADVPVLVHSSHRPDVARAEALRSHADDGALEFLSSLDELRERIALHLSAEEPGEVLSLVRNEEPQNLTSHVVDDSFTGRTVLVVDDDARNLFALSGILELHGFRVLHAEDGRKGIETLIGNQDIALVLMDVMMPEMDGYTATAEIRAMPQYAELPIIAVTAKAMPGDREKSLASGASDYVTKPVDTHDLIACVRRWLAP</sequence>
<dbReference type="CDD" id="cd06225">
    <property type="entry name" value="HAMP"/>
    <property type="match status" value="7"/>
</dbReference>
<protein>
    <recommendedName>
        <fullName evidence="3">histidine kinase</fullName>
        <ecNumber evidence="3">2.7.13.3</ecNumber>
    </recommendedName>
</protein>
<dbReference type="SMART" id="SM00448">
    <property type="entry name" value="REC"/>
    <property type="match status" value="2"/>
</dbReference>
<evidence type="ECO:0000259" key="14">
    <source>
        <dbReference type="PROSITE" id="PS50110"/>
    </source>
</evidence>
<feature type="domain" description="Histidine kinase" evidence="13">
    <location>
        <begin position="868"/>
        <end position="1099"/>
    </location>
</feature>
<evidence type="ECO:0000256" key="3">
    <source>
        <dbReference type="ARBA" id="ARBA00012438"/>
    </source>
</evidence>
<feature type="domain" description="HAMP" evidence="15">
    <location>
        <begin position="18"/>
        <end position="64"/>
    </location>
</feature>
<dbReference type="CDD" id="cd00082">
    <property type="entry name" value="HisKA"/>
    <property type="match status" value="1"/>
</dbReference>
<dbReference type="InterPro" id="IPR036097">
    <property type="entry name" value="HisK_dim/P_sf"/>
</dbReference>
<evidence type="ECO:0000256" key="10">
    <source>
        <dbReference type="PROSITE-ProRule" id="PRU00169"/>
    </source>
</evidence>
<dbReference type="Proteomes" id="UP001589709">
    <property type="component" value="Unassembled WGS sequence"/>
</dbReference>
<evidence type="ECO:0000256" key="12">
    <source>
        <dbReference type="SAM" id="MobiDB-lite"/>
    </source>
</evidence>
<dbReference type="Gene3D" id="3.30.565.10">
    <property type="entry name" value="Histidine kinase-like ATPase, C-terminal domain"/>
    <property type="match status" value="1"/>
</dbReference>
<dbReference type="InterPro" id="IPR001789">
    <property type="entry name" value="Sig_transdc_resp-reg_receiver"/>
</dbReference>
<evidence type="ECO:0000256" key="11">
    <source>
        <dbReference type="SAM" id="Coils"/>
    </source>
</evidence>
<dbReference type="SMART" id="SM00388">
    <property type="entry name" value="HisKA"/>
    <property type="match status" value="1"/>
</dbReference>
<dbReference type="Pfam" id="PF00672">
    <property type="entry name" value="HAMP"/>
    <property type="match status" value="7"/>
</dbReference>
<accession>A0ABV5N8V5</accession>
<feature type="domain" description="HAMP" evidence="15">
    <location>
        <begin position="196"/>
        <end position="248"/>
    </location>
</feature>
<dbReference type="InterPro" id="IPR003661">
    <property type="entry name" value="HisK_dim/P_dom"/>
</dbReference>
<gene>
    <name evidence="16" type="ORF">ACFF45_29420</name>
</gene>
<comment type="catalytic activity">
    <reaction evidence="1">
        <text>ATP + protein L-histidine = ADP + protein N-phospho-L-histidine.</text>
        <dbReference type="EC" id="2.7.13.3"/>
    </reaction>
</comment>
<dbReference type="RefSeq" id="WP_381349731.1">
    <property type="nucleotide sequence ID" value="NZ_JBHMCY010000077.1"/>
</dbReference>
<evidence type="ECO:0000256" key="5">
    <source>
        <dbReference type="ARBA" id="ARBA00022679"/>
    </source>
</evidence>
<feature type="domain" description="HAMP" evidence="15">
    <location>
        <begin position="288"/>
        <end position="340"/>
    </location>
</feature>
<feature type="region of interest" description="Disordered" evidence="12">
    <location>
        <begin position="1116"/>
        <end position="1138"/>
    </location>
</feature>
<dbReference type="CDD" id="cd16922">
    <property type="entry name" value="HATPase_EvgS-ArcB-TorS-like"/>
    <property type="match status" value="1"/>
</dbReference>
<dbReference type="PANTHER" id="PTHR45339:SF1">
    <property type="entry name" value="HYBRID SIGNAL TRANSDUCTION HISTIDINE KINASE J"/>
    <property type="match status" value="1"/>
</dbReference>
<evidence type="ECO:0000313" key="16">
    <source>
        <dbReference type="EMBL" id="MFB9466707.1"/>
    </source>
</evidence>
<dbReference type="Gene3D" id="3.30.450.40">
    <property type="match status" value="1"/>
</dbReference>
<dbReference type="PRINTS" id="PR00344">
    <property type="entry name" value="BCTRLSENSOR"/>
</dbReference>
<feature type="domain" description="HAMP" evidence="15">
    <location>
        <begin position="564"/>
        <end position="616"/>
    </location>
</feature>
<dbReference type="EMBL" id="JBHMCY010000077">
    <property type="protein sequence ID" value="MFB9466707.1"/>
    <property type="molecule type" value="Genomic_DNA"/>
</dbReference>
<dbReference type="InterPro" id="IPR036890">
    <property type="entry name" value="HATPase_C_sf"/>
</dbReference>
<dbReference type="PROSITE" id="PS50110">
    <property type="entry name" value="RESPONSE_REGULATORY"/>
    <property type="match status" value="1"/>
</dbReference>
<keyword evidence="4 10" id="KW-0597">Phosphoprotein</keyword>
<evidence type="ECO:0000256" key="8">
    <source>
        <dbReference type="ARBA" id="ARBA00022989"/>
    </source>
</evidence>
<keyword evidence="9" id="KW-0902">Two-component regulatory system</keyword>
<feature type="modified residue" description="4-aspartylphosphate" evidence="10">
    <location>
        <position position="1356"/>
    </location>
</feature>
<evidence type="ECO:0000259" key="13">
    <source>
        <dbReference type="PROSITE" id="PS50109"/>
    </source>
</evidence>
<proteinExistence type="predicted"/>
<keyword evidence="8" id="KW-1133">Transmembrane helix</keyword>
<name>A0ABV5N8V5_9ACTN</name>
<dbReference type="Pfam" id="PF00072">
    <property type="entry name" value="Response_reg"/>
    <property type="match status" value="1"/>
</dbReference>
<dbReference type="Pfam" id="PF02518">
    <property type="entry name" value="HATPase_c"/>
    <property type="match status" value="1"/>
</dbReference>
<feature type="domain" description="HAMP" evidence="15">
    <location>
        <begin position="104"/>
        <end position="156"/>
    </location>
</feature>
<dbReference type="SUPFAM" id="SSF47384">
    <property type="entry name" value="Homodimeric domain of signal transducing histidine kinase"/>
    <property type="match status" value="1"/>
</dbReference>
<dbReference type="SUPFAM" id="SSF55781">
    <property type="entry name" value="GAF domain-like"/>
    <property type="match status" value="1"/>
</dbReference>
<dbReference type="SMART" id="SM00065">
    <property type="entry name" value="GAF"/>
    <property type="match status" value="1"/>
</dbReference>
<dbReference type="Gene3D" id="3.40.50.2300">
    <property type="match status" value="2"/>
</dbReference>
<comment type="caution">
    <text evidence="16">The sequence shown here is derived from an EMBL/GenBank/DDBJ whole genome shotgun (WGS) entry which is preliminary data.</text>
</comment>
<dbReference type="InterPro" id="IPR005467">
    <property type="entry name" value="His_kinase_dom"/>
</dbReference>
<evidence type="ECO:0000259" key="15">
    <source>
        <dbReference type="PROSITE" id="PS50885"/>
    </source>
</evidence>
<keyword evidence="11" id="KW-0175">Coiled coil</keyword>
<keyword evidence="17" id="KW-1185">Reference proteome</keyword>
<keyword evidence="6" id="KW-0812">Transmembrane</keyword>
<dbReference type="InterPro" id="IPR003018">
    <property type="entry name" value="GAF"/>
</dbReference>
<evidence type="ECO:0000256" key="2">
    <source>
        <dbReference type="ARBA" id="ARBA00004236"/>
    </source>
</evidence>
<feature type="domain" description="Response regulatory" evidence="14">
    <location>
        <begin position="1306"/>
        <end position="1423"/>
    </location>
</feature>
<feature type="domain" description="HAMP" evidence="15">
    <location>
        <begin position="472"/>
        <end position="524"/>
    </location>
</feature>
<keyword evidence="7" id="KW-0418">Kinase</keyword>
<dbReference type="SMART" id="SM00304">
    <property type="entry name" value="HAMP"/>
    <property type="match status" value="7"/>
</dbReference>
<dbReference type="InterPro" id="IPR004358">
    <property type="entry name" value="Sig_transdc_His_kin-like_C"/>
</dbReference>
<feature type="coiled-coil region" evidence="11">
    <location>
        <begin position="792"/>
        <end position="858"/>
    </location>
</feature>
<organism evidence="16 17">
    <name type="scientific">Streptomyces cinereospinus</name>
    <dbReference type="NCBI Taxonomy" id="285561"/>
    <lineage>
        <taxon>Bacteria</taxon>
        <taxon>Bacillati</taxon>
        <taxon>Actinomycetota</taxon>
        <taxon>Actinomycetes</taxon>
        <taxon>Kitasatosporales</taxon>
        <taxon>Streptomycetaceae</taxon>
        <taxon>Streptomyces</taxon>
    </lineage>
</organism>
<dbReference type="EC" id="2.7.13.3" evidence="3"/>
<dbReference type="SUPFAM" id="SSF52172">
    <property type="entry name" value="CheY-like"/>
    <property type="match status" value="2"/>
</dbReference>
<dbReference type="Pfam" id="PF00512">
    <property type="entry name" value="HisKA"/>
    <property type="match status" value="1"/>
</dbReference>
<dbReference type="Pfam" id="PF13185">
    <property type="entry name" value="GAF_2"/>
    <property type="match status" value="1"/>
</dbReference>
<reference evidence="16 17" key="1">
    <citation type="submission" date="2024-09" db="EMBL/GenBank/DDBJ databases">
        <authorList>
            <person name="Sun Q."/>
            <person name="Mori K."/>
        </authorList>
    </citation>
    <scope>NUCLEOTIDE SEQUENCE [LARGE SCALE GENOMIC DNA]</scope>
    <source>
        <strain evidence="16 17">JCM 6917</strain>
    </source>
</reference>
<evidence type="ECO:0000256" key="4">
    <source>
        <dbReference type="ARBA" id="ARBA00022553"/>
    </source>
</evidence>
<evidence type="ECO:0000313" key="17">
    <source>
        <dbReference type="Proteomes" id="UP001589709"/>
    </source>
</evidence>
<dbReference type="SUPFAM" id="SSF58104">
    <property type="entry name" value="Methyl-accepting chemotaxis protein (MCP) signaling domain"/>
    <property type="match status" value="2"/>
</dbReference>
<keyword evidence="5" id="KW-0808">Transferase</keyword>
<keyword evidence="8" id="KW-0472">Membrane</keyword>